<dbReference type="Pfam" id="PF05899">
    <property type="entry name" value="Cupin_3"/>
    <property type="match status" value="1"/>
</dbReference>
<protein>
    <recommendedName>
        <fullName evidence="1">(S)-ureidoglycine aminohydrolase cupin domain-containing protein</fullName>
    </recommendedName>
</protein>
<dbReference type="Proteomes" id="UP000183104">
    <property type="component" value="Unassembled WGS sequence"/>
</dbReference>
<dbReference type="RefSeq" id="WP_054966403.1">
    <property type="nucleotide sequence ID" value="NZ_FMUN01000002.1"/>
</dbReference>
<dbReference type="CDD" id="cd02227">
    <property type="entry name" value="cupin_TM1112-like"/>
    <property type="match status" value="1"/>
</dbReference>
<dbReference type="InterPro" id="IPR011051">
    <property type="entry name" value="RmlC_Cupin_sf"/>
</dbReference>
<dbReference type="STRING" id="381306.AN478_09595"/>
<dbReference type="PANTHER" id="PTHR33271:SF22">
    <property type="entry name" value="OS04G0445200 PROTEIN"/>
    <property type="match status" value="1"/>
</dbReference>
<dbReference type="SUPFAM" id="SSF51182">
    <property type="entry name" value="RmlC-like cupins"/>
    <property type="match status" value="1"/>
</dbReference>
<organism evidence="2 3">
    <name type="scientific">Thiohalorhabdus denitrificans</name>
    <dbReference type="NCBI Taxonomy" id="381306"/>
    <lineage>
        <taxon>Bacteria</taxon>
        <taxon>Pseudomonadati</taxon>
        <taxon>Pseudomonadota</taxon>
        <taxon>Gammaproteobacteria</taxon>
        <taxon>Thiohalorhabdales</taxon>
        <taxon>Thiohalorhabdaceae</taxon>
        <taxon>Thiohalorhabdus</taxon>
    </lineage>
</organism>
<dbReference type="InterPro" id="IPR008579">
    <property type="entry name" value="UGlyAH_Cupin_dom"/>
</dbReference>
<accession>A0A0N8PMR0</accession>
<evidence type="ECO:0000313" key="3">
    <source>
        <dbReference type="Proteomes" id="UP000183104"/>
    </source>
</evidence>
<dbReference type="OrthoDB" id="9799053at2"/>
<reference evidence="3" key="1">
    <citation type="submission" date="2016-10" db="EMBL/GenBank/DDBJ databases">
        <authorList>
            <person name="Varghese N."/>
        </authorList>
    </citation>
    <scope>NUCLEOTIDE SEQUENCE [LARGE SCALE GENOMIC DNA]</scope>
    <source>
        <strain evidence="3">HL 19</strain>
    </source>
</reference>
<evidence type="ECO:0000259" key="1">
    <source>
        <dbReference type="Pfam" id="PF05899"/>
    </source>
</evidence>
<gene>
    <name evidence="2" type="ORF">SAMN05661077_1120</name>
</gene>
<name>A0A0N8PMR0_9GAMM</name>
<dbReference type="EMBL" id="FMUN01000002">
    <property type="protein sequence ID" value="SCY03744.1"/>
    <property type="molecule type" value="Genomic_DNA"/>
</dbReference>
<dbReference type="Gene3D" id="2.60.120.10">
    <property type="entry name" value="Jelly Rolls"/>
    <property type="match status" value="1"/>
</dbReference>
<sequence length="92" mass="10818">MSRIEVRQPSEEELRDLGVFDWPIWEKGESRFPWTYDEQEVCYLLQGRVTVEPEEGEPVTFAAGDLVTFPQGMNCTWDIHEAVRKHYQLGEE</sequence>
<feature type="domain" description="(S)-ureidoglycine aminohydrolase cupin" evidence="1">
    <location>
        <begin position="16"/>
        <end position="87"/>
    </location>
</feature>
<dbReference type="AlphaFoldDB" id="A0A0N8PMR0"/>
<dbReference type="PANTHER" id="PTHR33271">
    <property type="entry name" value="OS04G0445200 PROTEIN"/>
    <property type="match status" value="1"/>
</dbReference>
<keyword evidence="3" id="KW-1185">Reference proteome</keyword>
<proteinExistence type="predicted"/>
<dbReference type="InterPro" id="IPR014710">
    <property type="entry name" value="RmlC-like_jellyroll"/>
</dbReference>
<evidence type="ECO:0000313" key="2">
    <source>
        <dbReference type="EMBL" id="SCY03744.1"/>
    </source>
</evidence>